<evidence type="ECO:0000313" key="2">
    <source>
        <dbReference type="Proteomes" id="UP000183769"/>
    </source>
</evidence>
<protein>
    <submittedName>
        <fullName evidence="1">Erythromycin esterase</fullName>
    </submittedName>
</protein>
<reference evidence="2" key="1">
    <citation type="submission" date="2016-10" db="EMBL/GenBank/DDBJ databases">
        <authorList>
            <person name="Varghese N."/>
            <person name="Submissions S."/>
        </authorList>
    </citation>
    <scope>NUCLEOTIDE SEQUENCE [LARGE SCALE GENOMIC DNA]</scope>
    <source>
        <strain evidence="2">CGMCC 1.10329</strain>
    </source>
</reference>
<dbReference type="PANTHER" id="PTHR31299:SF0">
    <property type="entry name" value="ESTERASE, PUTATIVE (AFU_ORTHOLOGUE AFUA_1G05850)-RELATED"/>
    <property type="match status" value="1"/>
</dbReference>
<keyword evidence="2" id="KW-1185">Reference proteome</keyword>
<dbReference type="OrthoDB" id="260438at2157"/>
<dbReference type="Proteomes" id="UP000183769">
    <property type="component" value="Unassembled WGS sequence"/>
</dbReference>
<dbReference type="PANTHER" id="PTHR31299">
    <property type="entry name" value="ESTERASE, PUTATIVE (AFU_ORTHOLOGUE AFUA_1G05850)-RELATED"/>
    <property type="match status" value="1"/>
</dbReference>
<name>A0A1I5PJS1_9EURY</name>
<proteinExistence type="predicted"/>
<dbReference type="Pfam" id="PF05139">
    <property type="entry name" value="Erythro_esteras"/>
    <property type="match status" value="1"/>
</dbReference>
<dbReference type="Gene3D" id="3.40.1660.10">
    <property type="entry name" value="EreA-like (biosynthetic domain)"/>
    <property type="match status" value="1"/>
</dbReference>
<dbReference type="RefSeq" id="WP_074876203.1">
    <property type="nucleotide sequence ID" value="NZ_FOXI01000003.1"/>
</dbReference>
<dbReference type="CDD" id="cd14728">
    <property type="entry name" value="Ere-like"/>
    <property type="match status" value="1"/>
</dbReference>
<dbReference type="InterPro" id="IPR052036">
    <property type="entry name" value="Hydrolase/PRTase-associated"/>
</dbReference>
<dbReference type="Gene3D" id="3.30.1870.10">
    <property type="entry name" value="EreA-like, domain 2"/>
    <property type="match status" value="1"/>
</dbReference>
<dbReference type="Gene3D" id="1.20.1440.30">
    <property type="entry name" value="Biosynthetic Protein domain"/>
    <property type="match status" value="1"/>
</dbReference>
<dbReference type="AlphaFoldDB" id="A0A1I5PJS1"/>
<dbReference type="GO" id="GO:0046677">
    <property type="term" value="P:response to antibiotic"/>
    <property type="evidence" value="ECO:0007669"/>
    <property type="project" value="InterPro"/>
</dbReference>
<dbReference type="SUPFAM" id="SSF159501">
    <property type="entry name" value="EreA/ChaN-like"/>
    <property type="match status" value="1"/>
</dbReference>
<accession>A0A1I5PJS1</accession>
<gene>
    <name evidence="1" type="ORF">SAMN05216277_10312</name>
</gene>
<sequence length="413" mass="44023">MADPSPPIAELRDAVVPLGGTDPETPINAAAADGLRDVFADASLVGLGETSHGARSQFRLKRRLIRFSVEELGVRAFALEVDPNWARQVDAYVADGAGDIGEQLVEARISWPWKTAELVDLFEWMRAFNEDRSADDRIRVYGFDTTSFGRAADALSTFFDAVDADAPGVRDRLATLAGDDDGAAVAASEWLVDTLPPLFEDHGDEWAARCSGREFAFARRQPALLAQAGDLATADAEDRFALRDEAMAANASWIVGDAGADRAVLWGHNVHVARGELSDGMLGFSGRTMGDRLAASRGDDYVPIGIGLGSGEYLAMDAETMGPATPTVPEPPAGSIPDAFSRLDVAAPFVSTAALHERAPIADWLAADTRRHRISGMVEDGESLTYVASDLSEFDGFAFVGTTGPTRHLGLDG</sequence>
<dbReference type="InterPro" id="IPR007815">
    <property type="entry name" value="Emycin_Estase"/>
</dbReference>
<dbReference type="EMBL" id="FOXI01000003">
    <property type="protein sequence ID" value="SFP34382.1"/>
    <property type="molecule type" value="Genomic_DNA"/>
</dbReference>
<organism evidence="1 2">
    <name type="scientific">Halolamina pelagica</name>
    <dbReference type="NCBI Taxonomy" id="699431"/>
    <lineage>
        <taxon>Archaea</taxon>
        <taxon>Methanobacteriati</taxon>
        <taxon>Methanobacteriota</taxon>
        <taxon>Stenosarchaea group</taxon>
        <taxon>Halobacteria</taxon>
        <taxon>Halobacteriales</taxon>
        <taxon>Haloferacaceae</taxon>
    </lineage>
</organism>
<evidence type="ECO:0000313" key="1">
    <source>
        <dbReference type="EMBL" id="SFP34382.1"/>
    </source>
</evidence>